<dbReference type="PANTHER" id="PTHR43884:SF12">
    <property type="entry name" value="ISOVALERYL-COA DEHYDROGENASE, MITOCHONDRIAL-RELATED"/>
    <property type="match status" value="1"/>
</dbReference>
<evidence type="ECO:0000259" key="15">
    <source>
        <dbReference type="Pfam" id="PF02771"/>
    </source>
</evidence>
<dbReference type="Pfam" id="PF08028">
    <property type="entry name" value="Acyl-CoA_dh_2"/>
    <property type="match status" value="1"/>
</dbReference>
<evidence type="ECO:0000256" key="5">
    <source>
        <dbReference type="ARBA" id="ARBA00023002"/>
    </source>
</evidence>
<evidence type="ECO:0000256" key="12">
    <source>
        <dbReference type="ARBA" id="ARBA00048445"/>
    </source>
</evidence>
<keyword evidence="6" id="KW-0503">Monooxygenase</keyword>
<dbReference type="PIRSF" id="PIRSF016578">
    <property type="entry name" value="HsaA"/>
    <property type="match status" value="1"/>
</dbReference>
<evidence type="ECO:0000256" key="7">
    <source>
        <dbReference type="ARBA" id="ARBA00034307"/>
    </source>
</evidence>
<evidence type="ECO:0000256" key="8">
    <source>
        <dbReference type="ARBA" id="ARBA00034317"/>
    </source>
</evidence>
<name>A0ABS7F0J5_9PROT</name>
<evidence type="ECO:0000256" key="1">
    <source>
        <dbReference type="ARBA" id="ARBA00004496"/>
    </source>
</evidence>
<dbReference type="PANTHER" id="PTHR43884">
    <property type="entry name" value="ACYL-COA DEHYDROGENASE"/>
    <property type="match status" value="1"/>
</dbReference>
<evidence type="ECO:0000256" key="6">
    <source>
        <dbReference type="ARBA" id="ARBA00023033"/>
    </source>
</evidence>
<comment type="catalytic activity">
    <reaction evidence="11">
        <text>dibenzothiophene + FMNH2 + O2 = dibenzothiophene 5-oxide + FMN + H2O + H(+)</text>
        <dbReference type="Rhea" id="RHEA:49076"/>
        <dbReference type="ChEBI" id="CHEBI:15377"/>
        <dbReference type="ChEBI" id="CHEBI:15378"/>
        <dbReference type="ChEBI" id="CHEBI:15379"/>
        <dbReference type="ChEBI" id="CHEBI:23681"/>
        <dbReference type="ChEBI" id="CHEBI:23683"/>
        <dbReference type="ChEBI" id="CHEBI:57618"/>
        <dbReference type="ChEBI" id="CHEBI:58210"/>
    </reaction>
</comment>
<dbReference type="RefSeq" id="WP_220116893.1">
    <property type="nucleotide sequence ID" value="NZ_JAHZUY010000011.1"/>
</dbReference>
<dbReference type="Pfam" id="PF02771">
    <property type="entry name" value="Acyl-CoA_dh_N"/>
    <property type="match status" value="1"/>
</dbReference>
<sequence>MHAPLAATAADAPMFDPAAWRLTAFEAEWTARARDLGRRALAPRAARHDREASFPTENYRDMHREGFLALCIPREEGGAGADFRAYCLVAAEMGRYCGATALTWNMHVCSTLWTGALTEDLEMGAATRAAHRRRRAIHYRRILEDGAIYAQPFSEGGAAAAGAGAFGTTARRVPGGFVVNGRKIFASLAGHADYYGVLCTETREGEAPSRRDTLYLAVPATAPGVSVAGEWDPLGMRGTVSRDLLFRDVFVEEDAALMPPGCYFQAATRWPHMFLTLSPTYLGLAQAAFDFTVAYLRGEWPGMPPVKRRMYPTKQIAVAQMKVMLEQTKALWFQAVAEAGPDPSKDQVLRAWAAQYTVMENAQALAALAIRTCGGQSMLKSLPLERLYRDARCGSLMLPWTAELCLDRLGRECLYEKGETDG</sequence>
<evidence type="ECO:0000256" key="3">
    <source>
        <dbReference type="ARBA" id="ARBA00022643"/>
    </source>
</evidence>
<evidence type="ECO:0000313" key="18">
    <source>
        <dbReference type="Proteomes" id="UP001519924"/>
    </source>
</evidence>
<dbReference type="InterPro" id="IPR036250">
    <property type="entry name" value="AcylCo_DH-like_C"/>
</dbReference>
<dbReference type="InterPro" id="IPR037069">
    <property type="entry name" value="AcylCoA_DH/ox_N_sf"/>
</dbReference>
<evidence type="ECO:0000259" key="14">
    <source>
        <dbReference type="Pfam" id="PF02770"/>
    </source>
</evidence>
<reference evidence="17 18" key="1">
    <citation type="submission" date="2021-08" db="EMBL/GenBank/DDBJ databases">
        <title>Caldovatus sediminis gen. nov., sp. nov., a moderately thermophilic bacterium isolated from a hot spring.</title>
        <authorList>
            <person name="Hu C.-J."/>
            <person name="Li W.-J."/>
            <person name="Xian W.-D."/>
        </authorList>
    </citation>
    <scope>NUCLEOTIDE SEQUENCE [LARGE SCALE GENOMIC DNA]</scope>
    <source>
        <strain evidence="17 18">SYSU G05006</strain>
    </source>
</reference>
<accession>A0ABS7F0J5</accession>
<dbReference type="Proteomes" id="UP001519924">
    <property type="component" value="Unassembled WGS sequence"/>
</dbReference>
<dbReference type="InterPro" id="IPR046373">
    <property type="entry name" value="Acyl-CoA_Oxase/DH_mid-dom_sf"/>
</dbReference>
<evidence type="ECO:0000256" key="2">
    <source>
        <dbReference type="ARBA" id="ARBA00022630"/>
    </source>
</evidence>
<dbReference type="EMBL" id="JAHZUY010000011">
    <property type="protein sequence ID" value="MBW8269133.1"/>
    <property type="molecule type" value="Genomic_DNA"/>
</dbReference>
<comment type="catalytic activity">
    <reaction evidence="13">
        <text>dibenzothiophene + 2 FMNH2 + 2 O2 = dibenzothiophene 5,5-dioxide + 2 FMN + 2 H2O + 2 H(+)</text>
        <dbReference type="Rhea" id="RHEA:49072"/>
        <dbReference type="ChEBI" id="CHEBI:15377"/>
        <dbReference type="ChEBI" id="CHEBI:15378"/>
        <dbReference type="ChEBI" id="CHEBI:15379"/>
        <dbReference type="ChEBI" id="CHEBI:23681"/>
        <dbReference type="ChEBI" id="CHEBI:57618"/>
        <dbReference type="ChEBI" id="CHEBI:58210"/>
        <dbReference type="ChEBI" id="CHEBI:90356"/>
        <dbReference type="EC" id="1.14.14.21"/>
    </reaction>
</comment>
<evidence type="ECO:0000256" key="13">
    <source>
        <dbReference type="ARBA" id="ARBA00049456"/>
    </source>
</evidence>
<evidence type="ECO:0000256" key="4">
    <source>
        <dbReference type="ARBA" id="ARBA00022741"/>
    </source>
</evidence>
<keyword evidence="5" id="KW-0560">Oxidoreductase</keyword>
<dbReference type="Pfam" id="PF02770">
    <property type="entry name" value="Acyl-CoA_dh_M"/>
    <property type="match status" value="1"/>
</dbReference>
<dbReference type="InterPro" id="IPR013786">
    <property type="entry name" value="AcylCoA_DH/ox_N"/>
</dbReference>
<feature type="domain" description="Acyl-CoA dehydrogenase/oxidase N-terminal" evidence="15">
    <location>
        <begin position="29"/>
        <end position="108"/>
    </location>
</feature>
<keyword evidence="3" id="KW-0288">FMN</keyword>
<protein>
    <recommendedName>
        <fullName evidence="10">Dibenzothiophene monooxygenase</fullName>
        <ecNumber evidence="9">1.14.14.21</ecNumber>
    </recommendedName>
</protein>
<gene>
    <name evidence="17" type="ORF">K1J50_06485</name>
</gene>
<dbReference type="InterPro" id="IPR009100">
    <property type="entry name" value="AcylCoA_DH/oxidase_NM_dom_sf"/>
</dbReference>
<evidence type="ECO:0000256" key="9">
    <source>
        <dbReference type="ARBA" id="ARBA00034328"/>
    </source>
</evidence>
<dbReference type="Gene3D" id="1.20.140.10">
    <property type="entry name" value="Butyryl-CoA Dehydrogenase, subunit A, domain 3"/>
    <property type="match status" value="1"/>
</dbReference>
<comment type="catalytic activity">
    <reaction evidence="12">
        <text>dibenzothiophene 5-oxide + FMNH2 + O2 = dibenzothiophene 5,5-dioxide + FMN + H2O + H(+)</text>
        <dbReference type="Rhea" id="RHEA:49080"/>
        <dbReference type="ChEBI" id="CHEBI:15377"/>
        <dbReference type="ChEBI" id="CHEBI:15378"/>
        <dbReference type="ChEBI" id="CHEBI:15379"/>
        <dbReference type="ChEBI" id="CHEBI:23683"/>
        <dbReference type="ChEBI" id="CHEBI:57618"/>
        <dbReference type="ChEBI" id="CHEBI:58210"/>
        <dbReference type="ChEBI" id="CHEBI:90356"/>
    </reaction>
</comment>
<dbReference type="Gene3D" id="2.40.110.10">
    <property type="entry name" value="Butyryl-CoA Dehydrogenase, subunit A, domain 2"/>
    <property type="match status" value="1"/>
</dbReference>
<dbReference type="EC" id="1.14.14.21" evidence="9"/>
<evidence type="ECO:0000256" key="10">
    <source>
        <dbReference type="ARBA" id="ARBA00034345"/>
    </source>
</evidence>
<comment type="caution">
    <text evidence="17">The sequence shown here is derived from an EMBL/GenBank/DDBJ whole genome shotgun (WGS) entry which is preliminary data.</text>
</comment>
<evidence type="ECO:0000256" key="11">
    <source>
        <dbReference type="ARBA" id="ARBA00047859"/>
    </source>
</evidence>
<dbReference type="SUPFAM" id="SSF47203">
    <property type="entry name" value="Acyl-CoA dehydrogenase C-terminal domain-like"/>
    <property type="match status" value="1"/>
</dbReference>
<dbReference type="InterPro" id="IPR006091">
    <property type="entry name" value="Acyl-CoA_Oxase/DH_mid-dom"/>
</dbReference>
<comment type="pathway">
    <text evidence="7">Sulfur metabolism; dibenzothiophene degradation.</text>
</comment>
<feature type="domain" description="Acyl-CoA oxidase/dehydrogenase middle" evidence="14">
    <location>
        <begin position="163"/>
        <end position="249"/>
    </location>
</feature>
<feature type="domain" description="Acyl-CoA dehydrogenase C-terminal" evidence="16">
    <location>
        <begin position="276"/>
        <end position="393"/>
    </location>
</feature>
<dbReference type="CDD" id="cd00567">
    <property type="entry name" value="ACAD"/>
    <property type="match status" value="1"/>
</dbReference>
<proteinExistence type="inferred from homology"/>
<keyword evidence="18" id="KW-1185">Reference proteome</keyword>
<dbReference type="InterPro" id="IPR013107">
    <property type="entry name" value="Acyl-CoA_DH_C"/>
</dbReference>
<dbReference type="SUPFAM" id="SSF56645">
    <property type="entry name" value="Acyl-CoA dehydrogenase NM domain-like"/>
    <property type="match status" value="1"/>
</dbReference>
<keyword evidence="2" id="KW-0285">Flavoprotein</keyword>
<dbReference type="Gene3D" id="1.10.540.10">
    <property type="entry name" value="Acyl-CoA dehydrogenase/oxidase, N-terminal domain"/>
    <property type="match status" value="1"/>
</dbReference>
<comment type="similarity">
    <text evidence="8">Belongs to the DszC flavin monooxygenase family.</text>
</comment>
<evidence type="ECO:0000313" key="17">
    <source>
        <dbReference type="EMBL" id="MBW8269133.1"/>
    </source>
</evidence>
<keyword evidence="4" id="KW-0547">Nucleotide-binding</keyword>
<organism evidence="17 18">
    <name type="scientific">Caldovatus aquaticus</name>
    <dbReference type="NCBI Taxonomy" id="2865671"/>
    <lineage>
        <taxon>Bacteria</taxon>
        <taxon>Pseudomonadati</taxon>
        <taxon>Pseudomonadota</taxon>
        <taxon>Alphaproteobacteria</taxon>
        <taxon>Acetobacterales</taxon>
        <taxon>Roseomonadaceae</taxon>
        <taxon>Caldovatus</taxon>
    </lineage>
</organism>
<comment type="subcellular location">
    <subcellularLocation>
        <location evidence="1">Cytoplasm</location>
    </subcellularLocation>
</comment>
<evidence type="ECO:0000259" key="16">
    <source>
        <dbReference type="Pfam" id="PF08028"/>
    </source>
</evidence>